<name>A0A397SWT6_9GLOM</name>
<accession>A0A397SWT6</accession>
<dbReference type="EMBL" id="QKYT01000320">
    <property type="protein sequence ID" value="RIA87214.1"/>
    <property type="molecule type" value="Genomic_DNA"/>
</dbReference>
<dbReference type="AlphaFoldDB" id="A0A397SWT6"/>
<organism evidence="1 2">
    <name type="scientific">Glomus cerebriforme</name>
    <dbReference type="NCBI Taxonomy" id="658196"/>
    <lineage>
        <taxon>Eukaryota</taxon>
        <taxon>Fungi</taxon>
        <taxon>Fungi incertae sedis</taxon>
        <taxon>Mucoromycota</taxon>
        <taxon>Glomeromycotina</taxon>
        <taxon>Glomeromycetes</taxon>
        <taxon>Glomerales</taxon>
        <taxon>Glomeraceae</taxon>
        <taxon>Glomus</taxon>
    </lineage>
</organism>
<keyword evidence="2" id="KW-1185">Reference proteome</keyword>
<protein>
    <submittedName>
        <fullName evidence="1">Uncharacterized protein</fullName>
    </submittedName>
</protein>
<dbReference type="Proteomes" id="UP000265703">
    <property type="component" value="Unassembled WGS sequence"/>
</dbReference>
<reference evidence="1 2" key="1">
    <citation type="submission" date="2018-06" db="EMBL/GenBank/DDBJ databases">
        <title>Comparative genomics reveals the genomic features of Rhizophagus irregularis, R. cerebriforme, R. diaphanum and Gigaspora rosea, and their symbiotic lifestyle signature.</title>
        <authorList>
            <person name="Morin E."/>
            <person name="San Clemente H."/>
            <person name="Chen E.C.H."/>
            <person name="De La Providencia I."/>
            <person name="Hainaut M."/>
            <person name="Kuo A."/>
            <person name="Kohler A."/>
            <person name="Murat C."/>
            <person name="Tang N."/>
            <person name="Roy S."/>
            <person name="Loubradou J."/>
            <person name="Henrissat B."/>
            <person name="Grigoriev I.V."/>
            <person name="Corradi N."/>
            <person name="Roux C."/>
            <person name="Martin F.M."/>
        </authorList>
    </citation>
    <scope>NUCLEOTIDE SEQUENCE [LARGE SCALE GENOMIC DNA]</scope>
    <source>
        <strain evidence="1 2">DAOM 227022</strain>
    </source>
</reference>
<gene>
    <name evidence="1" type="ORF">C1645_828093</name>
</gene>
<proteinExistence type="predicted"/>
<evidence type="ECO:0000313" key="2">
    <source>
        <dbReference type="Proteomes" id="UP000265703"/>
    </source>
</evidence>
<evidence type="ECO:0000313" key="1">
    <source>
        <dbReference type="EMBL" id="RIA87214.1"/>
    </source>
</evidence>
<sequence>MPRANADKKYHCPYCKSKKKSSSIAMHCKKHQWICNEHNEPGEPEDPWVQLWEKHAVNVVKKELVPFDEDEDSENK</sequence>
<comment type="caution">
    <text evidence="1">The sequence shown here is derived from an EMBL/GenBank/DDBJ whole genome shotgun (WGS) entry which is preliminary data.</text>
</comment>